<keyword evidence="1" id="KW-0285">Flavoprotein</keyword>
<comment type="similarity">
    <text evidence="1">Belongs to the thymidylate synthase ThyX family.</text>
</comment>
<dbReference type="GO" id="GO:0004799">
    <property type="term" value="F:thymidylate synthase activity"/>
    <property type="evidence" value="ECO:0007669"/>
    <property type="project" value="TreeGrafter"/>
</dbReference>
<comment type="subunit">
    <text evidence="1">Homotetramer.</text>
</comment>
<comment type="caution">
    <text evidence="1">Lacks conserved residue(s) required for the propagation of feature annotation.</text>
</comment>
<keyword evidence="1 2" id="KW-0808">Transferase</keyword>
<feature type="binding site" description="in other chain" evidence="1">
    <location>
        <begin position="92"/>
        <end position="96"/>
    </location>
    <ligand>
        <name>dUMP</name>
        <dbReference type="ChEBI" id="CHEBI:246422"/>
        <note>ligand shared between dimeric partners</note>
    </ligand>
</feature>
<evidence type="ECO:0000256" key="1">
    <source>
        <dbReference type="HAMAP-Rule" id="MF_01408"/>
    </source>
</evidence>
<comment type="cofactor">
    <cofactor evidence="1">
        <name>FAD</name>
        <dbReference type="ChEBI" id="CHEBI:57692"/>
    </cofactor>
    <text evidence="1">Binds 4 FAD per tetramer. Each FAD binding site is formed by three monomers.</text>
</comment>
<dbReference type="AlphaFoldDB" id="E0SST0"/>
<evidence type="ECO:0000313" key="2">
    <source>
        <dbReference type="EMBL" id="ADM27480.1"/>
    </source>
</evidence>
<dbReference type="Gene3D" id="3.30.1360.170">
    <property type="match status" value="1"/>
</dbReference>
<dbReference type="HAMAP" id="MF_01408">
    <property type="entry name" value="ThyX"/>
    <property type="match status" value="1"/>
</dbReference>
<dbReference type="InterPro" id="IPR036098">
    <property type="entry name" value="Thymidylate_synthase_ThyX_sf"/>
</dbReference>
<feature type="binding site" evidence="1">
    <location>
        <position position="224"/>
    </location>
    <ligand>
        <name>dUMP</name>
        <dbReference type="ChEBI" id="CHEBI:246422"/>
        <note>ligand shared between dimeric partners</note>
    </ligand>
</feature>
<feature type="active site" description="Involved in ionization of N3 of dUMP, leading to its activation" evidence="1">
    <location>
        <position position="224"/>
    </location>
</feature>
<dbReference type="PROSITE" id="PS51331">
    <property type="entry name" value="THYX"/>
    <property type="match status" value="1"/>
</dbReference>
<dbReference type="GO" id="GO:0006235">
    <property type="term" value="P:dTTP biosynthetic process"/>
    <property type="evidence" value="ECO:0007669"/>
    <property type="project" value="UniProtKB-UniRule"/>
</dbReference>
<dbReference type="PANTHER" id="PTHR34934">
    <property type="entry name" value="FLAVIN-DEPENDENT THYMIDYLATE SYNTHASE"/>
    <property type="match status" value="1"/>
</dbReference>
<dbReference type="GO" id="GO:0050797">
    <property type="term" value="F:thymidylate synthase (FAD) activity"/>
    <property type="evidence" value="ECO:0007669"/>
    <property type="project" value="UniProtKB-UniRule"/>
</dbReference>
<reference evidence="2 3" key="1">
    <citation type="journal article" date="2010" name="Stand. Genomic Sci.">
        <title>Complete genome sequence of Ignisphaera aggregans type strain (AQ1.S1).</title>
        <authorList>
            <person name="Goker M."/>
            <person name="Held B."/>
            <person name="Lapidus A."/>
            <person name="Nolan M."/>
            <person name="Spring S."/>
            <person name="Yasawong M."/>
            <person name="Lucas S."/>
            <person name="Glavina Del Rio T."/>
            <person name="Tice H."/>
            <person name="Cheng J.F."/>
            <person name="Goodwin L."/>
            <person name="Tapia R."/>
            <person name="Pitluck S."/>
            <person name="Liolios K."/>
            <person name="Ivanova N."/>
            <person name="Mavromatis K."/>
            <person name="Mikhailova N."/>
            <person name="Pati A."/>
            <person name="Chen A."/>
            <person name="Palaniappan K."/>
            <person name="Brambilla E."/>
            <person name="Land M."/>
            <person name="Hauser L."/>
            <person name="Chang Y.J."/>
            <person name="Jeffries C.D."/>
            <person name="Brettin T."/>
            <person name="Detter J.C."/>
            <person name="Han C."/>
            <person name="Rohde M."/>
            <person name="Sikorski J."/>
            <person name="Woyke T."/>
            <person name="Bristow J."/>
            <person name="Eisen J.A."/>
            <person name="Markowitz V."/>
            <person name="Hugenholtz P."/>
            <person name="Kyrpides N.C."/>
            <person name="Klenk H.P."/>
        </authorList>
    </citation>
    <scope>NUCLEOTIDE SEQUENCE [LARGE SCALE GENOMIC DNA]</scope>
    <source>
        <strain evidence="3">DSM 17230 / JCM 13409 / AQ1.S1</strain>
    </source>
</reference>
<keyword evidence="1 2" id="KW-0489">Methyltransferase</keyword>
<organism evidence="2 3">
    <name type="scientific">Ignisphaera aggregans (strain DSM 17230 / JCM 13409 / AQ1.S1)</name>
    <dbReference type="NCBI Taxonomy" id="583356"/>
    <lineage>
        <taxon>Archaea</taxon>
        <taxon>Thermoproteota</taxon>
        <taxon>Thermoprotei</taxon>
        <taxon>Desulfurococcales</taxon>
        <taxon>Desulfurococcaceae</taxon>
        <taxon>Ignisphaera</taxon>
    </lineage>
</organism>
<sequence>MDAPYKPSVKLLFYLSDVPKIIASAGKMTLSHRDVATIFGSMDDTKVVEWIRELVRRGHTSPFEHSIYVFEVVCSRVASHQIVRHRIAGYTQLSQRYSENFLRLFVKSIASYLGREDLYVDSPRNREGYKSYVHLINIFIDSGPEYDTLLDIVSTAFIVPPNVVKNRDRSFLESLVVAVGRYYDVLAKGYTYEDARFLLPQAIKTRLLVSMNARELIESFLPLRMCIRAQWEIRYIAWNLWRQLMEIHPDIFRYIGPRCIHIDSRVRKNLCSLDEYLDGRCSFEISRCPELVDREAISQCLKTTSRDPYEP</sequence>
<dbReference type="HOGENOM" id="CLU_077585_0_0_2"/>
<keyword evidence="1" id="KW-0274">FAD</keyword>
<comment type="pathway">
    <text evidence="1">Pyrimidine metabolism; dTTP biosynthesis.</text>
</comment>
<feature type="binding site" description="in other chain" evidence="1">
    <location>
        <position position="196"/>
    </location>
    <ligand>
        <name>dUMP</name>
        <dbReference type="ChEBI" id="CHEBI:246422"/>
        <note>ligand shared between dimeric partners</note>
    </ligand>
</feature>
<feature type="binding site" evidence="1">
    <location>
        <position position="92"/>
    </location>
    <ligand>
        <name>FAD</name>
        <dbReference type="ChEBI" id="CHEBI:57692"/>
        <note>ligand shared between neighboring subunits</note>
    </ligand>
</feature>
<dbReference type="PANTHER" id="PTHR34934:SF1">
    <property type="entry name" value="FLAVIN-DEPENDENT THYMIDYLATE SYNTHASE"/>
    <property type="match status" value="1"/>
</dbReference>
<accession>E0SST0</accession>
<keyword evidence="1" id="KW-0521">NADP</keyword>
<dbReference type="GO" id="GO:0032259">
    <property type="term" value="P:methylation"/>
    <property type="evidence" value="ECO:0007669"/>
    <property type="project" value="UniProtKB-KW"/>
</dbReference>
<dbReference type="GO" id="GO:0050660">
    <property type="term" value="F:flavin adenine dinucleotide binding"/>
    <property type="evidence" value="ECO:0007669"/>
    <property type="project" value="InterPro"/>
</dbReference>
<evidence type="ECO:0000313" key="3">
    <source>
        <dbReference type="Proteomes" id="UP000001304"/>
    </source>
</evidence>
<dbReference type="EC" id="2.1.1.148" evidence="1"/>
<protein>
    <recommendedName>
        <fullName evidence="1">Flavin-dependent thymidylate synthase</fullName>
        <shortName evidence="1">FDTS</shortName>
        <ecNumber evidence="1">2.1.1.148</ecNumber>
    </recommendedName>
    <alternativeName>
        <fullName evidence="1">FAD-dependent thymidylate synthase</fullName>
    </alternativeName>
    <alternativeName>
        <fullName evidence="1">Thymidylate synthase ThyX</fullName>
        <shortName evidence="1">TS</shortName>
        <shortName evidence="1">TSase</shortName>
    </alternativeName>
</protein>
<dbReference type="CDD" id="cd20175">
    <property type="entry name" value="ThyX"/>
    <property type="match status" value="1"/>
</dbReference>
<dbReference type="STRING" id="583356.Igag_0648"/>
<dbReference type="GO" id="GO:0070402">
    <property type="term" value="F:NADPH binding"/>
    <property type="evidence" value="ECO:0007669"/>
    <property type="project" value="TreeGrafter"/>
</dbReference>
<feature type="binding site" evidence="1">
    <location>
        <begin position="84"/>
        <end position="86"/>
    </location>
    <ligand>
        <name>FAD</name>
        <dbReference type="ChEBI" id="CHEBI:57692"/>
        <note>ligand shared between neighboring subunits</note>
    </ligand>
</feature>
<comment type="catalytic activity">
    <reaction evidence="1">
        <text>dUMP + (6R)-5,10-methylene-5,6,7,8-tetrahydrofolate + NADPH + H(+) = dTMP + (6S)-5,6,7,8-tetrahydrofolate + NADP(+)</text>
        <dbReference type="Rhea" id="RHEA:29043"/>
        <dbReference type="ChEBI" id="CHEBI:15378"/>
        <dbReference type="ChEBI" id="CHEBI:15636"/>
        <dbReference type="ChEBI" id="CHEBI:57453"/>
        <dbReference type="ChEBI" id="CHEBI:57783"/>
        <dbReference type="ChEBI" id="CHEBI:58349"/>
        <dbReference type="ChEBI" id="CHEBI:63528"/>
        <dbReference type="ChEBI" id="CHEBI:246422"/>
        <dbReference type="EC" id="2.1.1.148"/>
    </reaction>
</comment>
<proteinExistence type="inferred from homology"/>
<feature type="binding site" evidence="1">
    <location>
        <position position="61"/>
    </location>
    <ligand>
        <name>FAD</name>
        <dbReference type="ChEBI" id="CHEBI:57692"/>
        <note>ligand shared between neighboring subunits</note>
    </ligand>
</feature>
<dbReference type="Pfam" id="PF02511">
    <property type="entry name" value="Thy1"/>
    <property type="match status" value="1"/>
</dbReference>
<dbReference type="SUPFAM" id="SSF69796">
    <property type="entry name" value="Thymidylate synthase-complementing protein Thy1"/>
    <property type="match status" value="1"/>
</dbReference>
<dbReference type="EMBL" id="CP002098">
    <property type="protein sequence ID" value="ADM27480.1"/>
    <property type="molecule type" value="Genomic_DNA"/>
</dbReference>
<gene>
    <name evidence="1" type="primary">thyX</name>
    <name evidence="2" type="ordered locus">Igag_0648</name>
</gene>
<keyword evidence="3" id="KW-1185">Reference proteome</keyword>
<keyword evidence="1" id="KW-0545">Nucleotide biosynthesis</keyword>
<feature type="binding site" evidence="1">
    <location>
        <begin position="212"/>
        <end position="214"/>
    </location>
    <ligand>
        <name>FAD</name>
        <dbReference type="ChEBI" id="CHEBI:57692"/>
        <note>ligand shared between neighboring subunits</note>
    </ligand>
</feature>
<comment type="function">
    <text evidence="1">Catalyzes the reductive methylation of 2'-deoxyuridine-5'-monophosphate (dUMP) to 2'-deoxythymidine-5'-monophosphate (dTMP) while utilizing 5,10-methylenetetrahydrofolate (mTHF) as the methyl donor, and NADPH and FADH(2) as the reductant.</text>
</comment>
<dbReference type="InterPro" id="IPR003669">
    <property type="entry name" value="Thymidylate_synthase_ThyX"/>
</dbReference>
<dbReference type="UniPathway" id="UPA00575"/>
<dbReference type="KEGG" id="iag:Igag_0648"/>
<dbReference type="GO" id="GO:0006231">
    <property type="term" value="P:dTMP biosynthetic process"/>
    <property type="evidence" value="ECO:0007669"/>
    <property type="project" value="UniProtKB-UniRule"/>
</dbReference>
<feature type="binding site" evidence="1">
    <location>
        <begin position="81"/>
        <end position="84"/>
    </location>
    <ligand>
        <name>dUMP</name>
        <dbReference type="ChEBI" id="CHEBI:246422"/>
        <note>ligand shared between dimeric partners</note>
    </ligand>
</feature>
<name>E0SST0_IGNAA</name>
<dbReference type="Proteomes" id="UP000001304">
    <property type="component" value="Chromosome"/>
</dbReference>